<dbReference type="SUPFAM" id="SSF52540">
    <property type="entry name" value="P-loop containing nucleoside triphosphate hydrolases"/>
    <property type="match status" value="1"/>
</dbReference>
<dbReference type="SMART" id="SM00382">
    <property type="entry name" value="AAA"/>
    <property type="match status" value="1"/>
</dbReference>
<dbReference type="OrthoDB" id="9804819at2"/>
<dbReference type="GO" id="GO:0005524">
    <property type="term" value="F:ATP binding"/>
    <property type="evidence" value="ECO:0007669"/>
    <property type="project" value="UniProtKB-KW"/>
</dbReference>
<organism evidence="6 7">
    <name type="scientific">Micromonospora sagamiensis</name>
    <dbReference type="NCBI Taxonomy" id="47875"/>
    <lineage>
        <taxon>Bacteria</taxon>
        <taxon>Bacillati</taxon>
        <taxon>Actinomycetota</taxon>
        <taxon>Actinomycetes</taxon>
        <taxon>Micromonosporales</taxon>
        <taxon>Micromonosporaceae</taxon>
        <taxon>Micromonospora</taxon>
    </lineage>
</organism>
<evidence type="ECO:0000256" key="5">
    <source>
        <dbReference type="ARBA" id="ARBA00023251"/>
    </source>
</evidence>
<dbReference type="AlphaFoldDB" id="A0A562WJ25"/>
<keyword evidence="5" id="KW-0046">Antibiotic resistance</keyword>
<keyword evidence="4 6" id="KW-0067">ATP-binding</keyword>
<gene>
    <name evidence="6" type="ORF">JD81_03837</name>
</gene>
<keyword evidence="2" id="KW-0813">Transport</keyword>
<dbReference type="RefSeq" id="WP_145819026.1">
    <property type="nucleotide sequence ID" value="NZ_AP023438.1"/>
</dbReference>
<evidence type="ECO:0000256" key="4">
    <source>
        <dbReference type="ARBA" id="ARBA00022840"/>
    </source>
</evidence>
<dbReference type="Gene3D" id="3.40.50.300">
    <property type="entry name" value="P-loop containing nucleotide triphosphate hydrolases"/>
    <property type="match status" value="1"/>
</dbReference>
<name>A0A562WJ25_9ACTN</name>
<dbReference type="InterPro" id="IPR027417">
    <property type="entry name" value="P-loop_NTPase"/>
</dbReference>
<evidence type="ECO:0000313" key="6">
    <source>
        <dbReference type="EMBL" id="TWJ30299.1"/>
    </source>
</evidence>
<dbReference type="InterPro" id="IPR003439">
    <property type="entry name" value="ABC_transporter-like_ATP-bd"/>
</dbReference>
<keyword evidence="7" id="KW-1185">Reference proteome</keyword>
<evidence type="ECO:0000256" key="2">
    <source>
        <dbReference type="ARBA" id="ARBA00022448"/>
    </source>
</evidence>
<comment type="caution">
    <text evidence="6">The sequence shown here is derived from an EMBL/GenBank/DDBJ whole genome shotgun (WGS) entry which is preliminary data.</text>
</comment>
<evidence type="ECO:0000313" key="7">
    <source>
        <dbReference type="Proteomes" id="UP000319728"/>
    </source>
</evidence>
<dbReference type="GO" id="GO:0005886">
    <property type="term" value="C:plasma membrane"/>
    <property type="evidence" value="ECO:0007669"/>
    <property type="project" value="UniProtKB-SubCell"/>
</dbReference>
<dbReference type="EMBL" id="VLLP01000001">
    <property type="protein sequence ID" value="TWJ30299.1"/>
    <property type="molecule type" value="Genomic_DNA"/>
</dbReference>
<dbReference type="PANTHER" id="PTHR42711:SF18">
    <property type="entry name" value="ABC TRANSPORTER, ATP-BINDING PROTEIN"/>
    <property type="match status" value="1"/>
</dbReference>
<keyword evidence="3" id="KW-0547">Nucleotide-binding</keyword>
<dbReference type="PANTHER" id="PTHR42711">
    <property type="entry name" value="ABC TRANSPORTER ATP-BINDING PROTEIN"/>
    <property type="match status" value="1"/>
</dbReference>
<dbReference type="Pfam" id="PF00005">
    <property type="entry name" value="ABC_tran"/>
    <property type="match status" value="1"/>
</dbReference>
<dbReference type="PROSITE" id="PS50893">
    <property type="entry name" value="ABC_TRANSPORTER_2"/>
    <property type="match status" value="1"/>
</dbReference>
<proteinExistence type="predicted"/>
<evidence type="ECO:0000256" key="1">
    <source>
        <dbReference type="ARBA" id="ARBA00004202"/>
    </source>
</evidence>
<evidence type="ECO:0000256" key="3">
    <source>
        <dbReference type="ARBA" id="ARBA00022741"/>
    </source>
</evidence>
<dbReference type="Proteomes" id="UP000319728">
    <property type="component" value="Unassembled WGS sequence"/>
</dbReference>
<dbReference type="InterPro" id="IPR050763">
    <property type="entry name" value="ABC_transporter_ATP-binding"/>
</dbReference>
<comment type="subcellular location">
    <subcellularLocation>
        <location evidence="1">Cell membrane</location>
        <topology evidence="1">Peripheral membrane protein</topology>
    </subcellularLocation>
</comment>
<sequence>MATNDIEVDELVRDYRRGGSTLRAVDSVSFSVARGELFGILGPNGAGKTTTIKVLLTTLLPTSGRVSVLGHDVTTHVKQVRRRVGHVLGGDKGFYDRLTARQNLTYFADLYEVPHRVQRTRIPELLEQVGLSERSRDRVEVYSRGMKQRLHIARSLVHDPQVLILDEPTNGIDPVGARELRELTAGLTRQGKTVLLTTHYMHEAEAMCERLVVLARGRIIASGTPSTVKRAVGIPRVTEIEVDGLEPERIAAIRGLAGVTSVEVDAVDARQLIQVRTEPDADCLQAVIQALGRVRIGRITTHDPTLEDAYVALVSRAPRDAS</sequence>
<protein>
    <submittedName>
        <fullName evidence="6">ABC-2 type transport system ATP-binding protein</fullName>
    </submittedName>
</protein>
<dbReference type="GO" id="GO:0016887">
    <property type="term" value="F:ATP hydrolysis activity"/>
    <property type="evidence" value="ECO:0007669"/>
    <property type="project" value="InterPro"/>
</dbReference>
<dbReference type="GO" id="GO:0046677">
    <property type="term" value="P:response to antibiotic"/>
    <property type="evidence" value="ECO:0007669"/>
    <property type="project" value="UniProtKB-KW"/>
</dbReference>
<accession>A0A562WJ25</accession>
<dbReference type="InterPro" id="IPR003593">
    <property type="entry name" value="AAA+_ATPase"/>
</dbReference>
<reference evidence="6 7" key="1">
    <citation type="submission" date="2019-07" db="EMBL/GenBank/DDBJ databases">
        <title>R&amp;d 2014.</title>
        <authorList>
            <person name="Klenk H.-P."/>
        </authorList>
    </citation>
    <scope>NUCLEOTIDE SEQUENCE [LARGE SCALE GENOMIC DNA]</scope>
    <source>
        <strain evidence="6 7">DSM 43912</strain>
    </source>
</reference>